<dbReference type="AlphaFoldDB" id="X0U069"/>
<reference evidence="1" key="1">
    <citation type="journal article" date="2014" name="Front. Microbiol.">
        <title>High frequency of phylogenetically diverse reductive dehalogenase-homologous genes in deep subseafloor sedimentary metagenomes.</title>
        <authorList>
            <person name="Kawai M."/>
            <person name="Futagami T."/>
            <person name="Toyoda A."/>
            <person name="Takaki Y."/>
            <person name="Nishi S."/>
            <person name="Hori S."/>
            <person name="Arai W."/>
            <person name="Tsubouchi T."/>
            <person name="Morono Y."/>
            <person name="Uchiyama I."/>
            <person name="Ito T."/>
            <person name="Fujiyama A."/>
            <person name="Inagaki F."/>
            <person name="Takami H."/>
        </authorList>
    </citation>
    <scope>NUCLEOTIDE SEQUENCE</scope>
    <source>
        <strain evidence="1">Expedition CK06-06</strain>
    </source>
</reference>
<dbReference type="EMBL" id="BARS01011089">
    <property type="protein sequence ID" value="GAF99208.1"/>
    <property type="molecule type" value="Genomic_DNA"/>
</dbReference>
<dbReference type="Pfam" id="PF13385">
    <property type="entry name" value="Laminin_G_3"/>
    <property type="match status" value="1"/>
</dbReference>
<feature type="non-terminal residue" evidence="1">
    <location>
        <position position="1"/>
    </location>
</feature>
<sequence length="283" mass="29434">VKTDSGAVAWDGEGIVTKGTGNGGEMFALDVTGDGYRIYGWGPPVDDGEGGFDNGPLQIAQSTVLPNSAWQHLVGTAVEGGQIKLYVNGVEVASGDAAPVLMFNDHDISIGSRQTPIDVNPDLNYNMSFDGLIDEVAVYDRALASGEVVGHFHAAFDEEVLPPPTPTTPSALGNFGQVALDAGPVGYWRLETNEGTTAADTANAVGAPQDGPQDGVYQDMSLFDRGQPGPRPTDLVDGQPLLGFAEDNYAADFQGDQDGGNDVVLIPDDGTLDFSVGGAFSVE</sequence>
<proteinExistence type="predicted"/>
<organism evidence="1">
    <name type="scientific">marine sediment metagenome</name>
    <dbReference type="NCBI Taxonomy" id="412755"/>
    <lineage>
        <taxon>unclassified sequences</taxon>
        <taxon>metagenomes</taxon>
        <taxon>ecological metagenomes</taxon>
    </lineage>
</organism>
<evidence type="ECO:0000313" key="1">
    <source>
        <dbReference type="EMBL" id="GAF99208.1"/>
    </source>
</evidence>
<feature type="non-terminal residue" evidence="1">
    <location>
        <position position="283"/>
    </location>
</feature>
<evidence type="ECO:0008006" key="2">
    <source>
        <dbReference type="Google" id="ProtNLM"/>
    </source>
</evidence>
<name>X0U069_9ZZZZ</name>
<dbReference type="Gene3D" id="2.60.120.200">
    <property type="match status" value="1"/>
</dbReference>
<protein>
    <recommendedName>
        <fullName evidence="2">LamG-like jellyroll fold domain-containing protein</fullName>
    </recommendedName>
</protein>
<dbReference type="SUPFAM" id="SSF49899">
    <property type="entry name" value="Concanavalin A-like lectins/glucanases"/>
    <property type="match status" value="1"/>
</dbReference>
<dbReference type="InterPro" id="IPR013320">
    <property type="entry name" value="ConA-like_dom_sf"/>
</dbReference>
<accession>X0U069</accession>
<gene>
    <name evidence="1" type="ORF">S01H1_20305</name>
</gene>
<comment type="caution">
    <text evidence="1">The sequence shown here is derived from an EMBL/GenBank/DDBJ whole genome shotgun (WGS) entry which is preliminary data.</text>
</comment>